<feature type="transmembrane region" description="Helical" evidence="1">
    <location>
        <begin position="6"/>
        <end position="29"/>
    </location>
</feature>
<dbReference type="Pfam" id="PF05437">
    <property type="entry name" value="AzlD"/>
    <property type="match status" value="1"/>
</dbReference>
<protein>
    <submittedName>
        <fullName evidence="2">AzlD domain-containing protein</fullName>
    </submittedName>
</protein>
<keyword evidence="1" id="KW-0472">Membrane</keyword>
<dbReference type="AlphaFoldDB" id="A0A952FJH2"/>
<keyword evidence="1" id="KW-1133">Transmembrane helix</keyword>
<accession>A0A952FJH2</accession>
<comment type="caution">
    <text evidence="2">The sequence shown here is derived from an EMBL/GenBank/DDBJ whole genome shotgun (WGS) entry which is preliminary data.</text>
</comment>
<evidence type="ECO:0000256" key="1">
    <source>
        <dbReference type="SAM" id="Phobius"/>
    </source>
</evidence>
<dbReference type="InterPro" id="IPR008407">
    <property type="entry name" value="Brnchd-chn_aa_trnsp_AzlD"/>
</dbReference>
<feature type="transmembrane region" description="Helical" evidence="1">
    <location>
        <begin position="41"/>
        <end position="63"/>
    </location>
</feature>
<organism evidence="2 3">
    <name type="scientific">Inquilinus limosus</name>
    <dbReference type="NCBI Taxonomy" id="171674"/>
    <lineage>
        <taxon>Bacteria</taxon>
        <taxon>Pseudomonadati</taxon>
        <taxon>Pseudomonadota</taxon>
        <taxon>Alphaproteobacteria</taxon>
        <taxon>Rhodospirillales</taxon>
        <taxon>Rhodospirillaceae</taxon>
        <taxon>Inquilinus</taxon>
    </lineage>
</organism>
<feature type="transmembrane region" description="Helical" evidence="1">
    <location>
        <begin position="69"/>
        <end position="95"/>
    </location>
</feature>
<dbReference type="EMBL" id="JAEKLZ010000200">
    <property type="protein sequence ID" value="MBW8726147.1"/>
    <property type="molecule type" value="Genomic_DNA"/>
</dbReference>
<reference evidence="2" key="1">
    <citation type="submission" date="2020-06" db="EMBL/GenBank/DDBJ databases">
        <title>Stable isotope informed genome-resolved metagenomics uncovers potential trophic interactions in rhizosphere soil.</title>
        <authorList>
            <person name="Starr E.P."/>
            <person name="Shi S."/>
            <person name="Blazewicz S.J."/>
            <person name="Koch B.J."/>
            <person name="Probst A.J."/>
            <person name="Hungate B.A."/>
            <person name="Pett-Ridge J."/>
            <person name="Firestone M.K."/>
            <person name="Banfield J.F."/>
        </authorList>
    </citation>
    <scope>NUCLEOTIDE SEQUENCE</scope>
    <source>
        <strain evidence="2">YM_69_17</strain>
    </source>
</reference>
<name>A0A952FJH2_9PROT</name>
<sequence length="100" mass="10197">MTVDPTTLAAILGMAVVTYLTRISGLFLVGRLRLQGRMKAAFDAAPPAVLTAVIAPMVLATGWPETAAAVVTALAATRLPLLATILVGVVAVVALRSVMG</sequence>
<proteinExistence type="predicted"/>
<evidence type="ECO:0000313" key="3">
    <source>
        <dbReference type="Proteomes" id="UP000700706"/>
    </source>
</evidence>
<keyword evidence="1" id="KW-0812">Transmembrane</keyword>
<gene>
    <name evidence="2" type="ORF">JF625_13450</name>
</gene>
<evidence type="ECO:0000313" key="2">
    <source>
        <dbReference type="EMBL" id="MBW8726147.1"/>
    </source>
</evidence>
<dbReference type="Proteomes" id="UP000700706">
    <property type="component" value="Unassembled WGS sequence"/>
</dbReference>